<dbReference type="Gene3D" id="3.40.50.300">
    <property type="entry name" value="P-loop containing nucleotide triphosphate hydrolases"/>
    <property type="match status" value="1"/>
</dbReference>
<keyword evidence="3" id="KW-0342">GTP-binding</keyword>
<evidence type="ECO:0000313" key="6">
    <source>
        <dbReference type="Proteomes" id="UP000672027"/>
    </source>
</evidence>
<dbReference type="PRINTS" id="PR00449">
    <property type="entry name" value="RASTRNSFRMNG"/>
</dbReference>
<reference evidence="5 6" key="1">
    <citation type="submission" date="2021-04" db="EMBL/GenBank/DDBJ databases">
        <title>Genomics, taxonomy and metabolism of representatives of sulfur bacteria of the genus Thiothrix: Thiothrix fructosivorans QT, Thiothrix unzii A1T and three new species, Thiothrix subterranea sp. nov., Thiothrix litoralis sp. nov. and 'Candidatus Thiothrix anitrata' sp. nov.</title>
        <authorList>
            <person name="Ravin N.V."/>
            <person name="Smolyakov D."/>
            <person name="Rudenko T.S."/>
            <person name="Mardanov A.V."/>
            <person name="Beletsky A.V."/>
            <person name="Markov N.D."/>
            <person name="Fomenkov A.I."/>
            <person name="Roberts R.J."/>
            <person name="Karnachuk O.V."/>
            <person name="Novikov A."/>
            <person name="Grabovich M.Y."/>
        </authorList>
    </citation>
    <scope>NUCLEOTIDE SEQUENCE [LARGE SCALE GENOMIC DNA]</scope>
    <source>
        <strain evidence="5 6">A52</strain>
    </source>
</reference>
<dbReference type="Pfam" id="PF08477">
    <property type="entry name" value="Roc"/>
    <property type="match status" value="1"/>
</dbReference>
<dbReference type="InterPro" id="IPR027417">
    <property type="entry name" value="P-loop_NTPase"/>
</dbReference>
<name>A0ABX7WYK8_9GAMM</name>
<dbReference type="SUPFAM" id="SSF52540">
    <property type="entry name" value="P-loop containing nucleoside triphosphate hydrolases"/>
    <property type="match status" value="1"/>
</dbReference>
<organism evidence="5 6">
    <name type="scientific">Candidatus Thiothrix anitrata</name>
    <dbReference type="NCBI Taxonomy" id="2823902"/>
    <lineage>
        <taxon>Bacteria</taxon>
        <taxon>Pseudomonadati</taxon>
        <taxon>Pseudomonadota</taxon>
        <taxon>Gammaproteobacteria</taxon>
        <taxon>Thiotrichales</taxon>
        <taxon>Thiotrichaceae</taxon>
        <taxon>Thiothrix</taxon>
    </lineage>
</organism>
<dbReference type="InterPro" id="IPR050227">
    <property type="entry name" value="Rab"/>
</dbReference>
<dbReference type="SMART" id="SM00175">
    <property type="entry name" value="RAB"/>
    <property type="match status" value="1"/>
</dbReference>
<evidence type="ECO:0000256" key="2">
    <source>
        <dbReference type="ARBA" id="ARBA00022741"/>
    </source>
</evidence>
<evidence type="ECO:0000256" key="3">
    <source>
        <dbReference type="ARBA" id="ARBA00023134"/>
    </source>
</evidence>
<dbReference type="RefSeq" id="WP_210225650.1">
    <property type="nucleotide sequence ID" value="NZ_CP072800.1"/>
</dbReference>
<gene>
    <name evidence="5" type="ORF">J8380_10755</name>
</gene>
<proteinExistence type="predicted"/>
<evidence type="ECO:0000259" key="4">
    <source>
        <dbReference type="Pfam" id="PF16095"/>
    </source>
</evidence>
<keyword evidence="1" id="KW-0677">Repeat</keyword>
<evidence type="ECO:0000256" key="1">
    <source>
        <dbReference type="ARBA" id="ARBA00022737"/>
    </source>
</evidence>
<accession>A0ABX7WYK8</accession>
<dbReference type="InterPro" id="IPR032171">
    <property type="entry name" value="COR-A"/>
</dbReference>
<protein>
    <recommendedName>
        <fullName evidence="4">COR domain-containing protein</fullName>
    </recommendedName>
</protein>
<dbReference type="PANTHER" id="PTHR47977">
    <property type="entry name" value="RAS-RELATED PROTEIN RAB"/>
    <property type="match status" value="1"/>
</dbReference>
<dbReference type="Proteomes" id="UP000672027">
    <property type="component" value="Chromosome"/>
</dbReference>
<keyword evidence="2" id="KW-0547">Nucleotide-binding</keyword>
<keyword evidence="6" id="KW-1185">Reference proteome</keyword>
<dbReference type="EMBL" id="CP072800">
    <property type="protein sequence ID" value="QTR48769.1"/>
    <property type="molecule type" value="Genomic_DNA"/>
</dbReference>
<feature type="domain" description="COR" evidence="4">
    <location>
        <begin position="445"/>
        <end position="566"/>
    </location>
</feature>
<sequence>MAELPTEEDLEKLYQEKGHDALVWYAWRNTQRALPLLGELPTEQIWGEDTVRHVFAICSVPLVLAQWVDVSTQISSRVADYSAKIRAAVIATARGKAARNARAAVRSAVVASSAIRTVANDSMSIRHVHTAASVVADKETRVTANTDISAPYTYATICAAITADYELLAQRNSLFPEFWDSQLLWLQGEPPQMAKWRQSFDFDLRKLGLSFLVDDLNHLWEGKPLGTHVQNYLKKFSEVDLNDPDALRRLILEEETAENVHAVRVLLLGPGGAGKSSLADRLLGKSVEPIKKLTVGVDYLNHRPLNLYDKFDYVQQGDKPLSLYLWDFGGQTIFHGLHSAFLHENCVYVLVVDSRHEQAPDEWLHQIMHLAGGRANVLLVTNWYERCETRQNEARLLREFPDLLDEGSFFYFSCHEPDACGFKNFVRTLEKACLDSQHMVLKETLDVNEALQQQYQDNVFLESADLEEIIERVTNRPKSIETLPNKLEQLGFLVRVDSDDQHYCLKPAWVVDNAYAVLYSPLLRESKGVLKLKTLQREFNGQIEASHMAYLVEFLQMRSLCRKLARGNGYFFPDAAPADELPEVSELLREKAKGLVIRFDLPYLPLGFHAALVHRLSVPGGIRKLNDIWRQGFILHKNHSRTVVHYLTRKSVVELVLAGEWQDFAELLNIVLTNLKAVLLGGKDISEKQIIPSVVFDRDVFSVHSAEQLVQVLRNIRSYDQIFDEVKRMAAKQVNETHYHGDVTHNTGGDASNFATNSEHFTQNSHIQTIDVTTDQRQQIAAIIGSLLKDAGSLDPESLMAVAEVNKALAAPQDKPEARNLLGKVWSGLKDTLSTVKTGTDIAEFALKHQAEIVGAITTAVALLK</sequence>
<evidence type="ECO:0000313" key="5">
    <source>
        <dbReference type="EMBL" id="QTR48769.1"/>
    </source>
</evidence>
<dbReference type="Pfam" id="PF16095">
    <property type="entry name" value="COR-A"/>
    <property type="match status" value="1"/>
</dbReference>